<dbReference type="InterPro" id="IPR011711">
    <property type="entry name" value="GntR_C"/>
</dbReference>
<gene>
    <name evidence="5" type="ORF">EJA12_01770</name>
</gene>
<dbReference type="PANTHER" id="PTHR43537">
    <property type="entry name" value="TRANSCRIPTIONAL REGULATOR, GNTR FAMILY"/>
    <property type="match status" value="1"/>
</dbReference>
<dbReference type="EMBL" id="RWGW01000003">
    <property type="protein sequence ID" value="RSK36501.1"/>
    <property type="molecule type" value="Genomic_DNA"/>
</dbReference>
<dbReference type="SMART" id="SM00895">
    <property type="entry name" value="FCD"/>
    <property type="match status" value="1"/>
</dbReference>
<dbReference type="Proteomes" id="UP000272481">
    <property type="component" value="Unassembled WGS sequence"/>
</dbReference>
<dbReference type="SUPFAM" id="SSF48008">
    <property type="entry name" value="GntR ligand-binding domain-like"/>
    <property type="match status" value="1"/>
</dbReference>
<evidence type="ECO:0000256" key="3">
    <source>
        <dbReference type="ARBA" id="ARBA00023163"/>
    </source>
</evidence>
<comment type="caution">
    <text evidence="5">The sequence shown here is derived from an EMBL/GenBank/DDBJ whole genome shotgun (WGS) entry which is preliminary data.</text>
</comment>
<dbReference type="InterPro" id="IPR008920">
    <property type="entry name" value="TF_FadR/GntR_C"/>
</dbReference>
<keyword evidence="1" id="KW-0805">Transcription regulation</keyword>
<protein>
    <submittedName>
        <fullName evidence="5">GntR family transcriptional regulator</fullName>
    </submittedName>
</protein>
<sequence>MLDQRLVVRVDFYIFRRIPDFARSLLFPFSMSQLTKRHPFHFNPPSCRLVPIRSYSRKLRVPKPKIKKVLTGNSVFCTICIQRMYTNPARRRCPMRNTAQEFAYCEIKKRIINGKLVPAQPVVEEEISARLEISRTPLRAALQRLEHEKLVERLENGRLRIADISAKEVKELFTVRCKLEEIAVFEATAHATEEDLAELAGLADKIRAALESGNLDDILEYGSRFHTAIYRLSRNETVTDFLSLINDRIRRYRRLVPNHRLERAIAEGEEHDQIVRCMAERDAEGAGTAMKQHIENSLKTALEAVEQYERNKQEVW</sequence>
<proteinExistence type="predicted"/>
<evidence type="ECO:0000256" key="1">
    <source>
        <dbReference type="ARBA" id="ARBA00023015"/>
    </source>
</evidence>
<dbReference type="Gene3D" id="1.10.10.10">
    <property type="entry name" value="Winged helix-like DNA-binding domain superfamily/Winged helix DNA-binding domain"/>
    <property type="match status" value="1"/>
</dbReference>
<keyword evidence="6" id="KW-1185">Reference proteome</keyword>
<dbReference type="Pfam" id="PF00392">
    <property type="entry name" value="GntR"/>
    <property type="match status" value="1"/>
</dbReference>
<dbReference type="InterPro" id="IPR036390">
    <property type="entry name" value="WH_DNA-bd_sf"/>
</dbReference>
<name>A0ABX9ZFR9_9BACL</name>
<evidence type="ECO:0000313" key="6">
    <source>
        <dbReference type="Proteomes" id="UP000272481"/>
    </source>
</evidence>
<reference evidence="5 6" key="1">
    <citation type="submission" date="2018-12" db="EMBL/GenBank/DDBJ databases">
        <title>Comparitive functional genomics of dry heat resistant strains isolated from the viking spacecraft.</title>
        <authorList>
            <person name="Seuylemezian A."/>
            <person name="Vaishampayan P."/>
        </authorList>
    </citation>
    <scope>NUCLEOTIDE SEQUENCE [LARGE SCALE GENOMIC DNA]</scope>
    <source>
        <strain evidence="5 6">M6-11</strain>
    </source>
</reference>
<dbReference type="Pfam" id="PF07729">
    <property type="entry name" value="FCD"/>
    <property type="match status" value="1"/>
</dbReference>
<keyword evidence="3" id="KW-0804">Transcription</keyword>
<accession>A0ABX9ZFR9</accession>
<evidence type="ECO:0000259" key="4">
    <source>
        <dbReference type="PROSITE" id="PS50949"/>
    </source>
</evidence>
<dbReference type="SUPFAM" id="SSF46785">
    <property type="entry name" value="Winged helix' DNA-binding domain"/>
    <property type="match status" value="1"/>
</dbReference>
<dbReference type="InterPro" id="IPR000524">
    <property type="entry name" value="Tscrpt_reg_HTH_GntR"/>
</dbReference>
<dbReference type="PANTHER" id="PTHR43537:SF5">
    <property type="entry name" value="UXU OPERON TRANSCRIPTIONAL REGULATOR"/>
    <property type="match status" value="1"/>
</dbReference>
<organism evidence="5 6">
    <name type="scientific">Bhargavaea beijingensis</name>
    <dbReference type="NCBI Taxonomy" id="426756"/>
    <lineage>
        <taxon>Bacteria</taxon>
        <taxon>Bacillati</taxon>
        <taxon>Bacillota</taxon>
        <taxon>Bacilli</taxon>
        <taxon>Bacillales</taxon>
        <taxon>Caryophanaceae</taxon>
        <taxon>Bhargavaea</taxon>
    </lineage>
</organism>
<keyword evidence="2" id="KW-0238">DNA-binding</keyword>
<dbReference type="PROSITE" id="PS50949">
    <property type="entry name" value="HTH_GNTR"/>
    <property type="match status" value="1"/>
</dbReference>
<dbReference type="SMART" id="SM00345">
    <property type="entry name" value="HTH_GNTR"/>
    <property type="match status" value="1"/>
</dbReference>
<evidence type="ECO:0000256" key="2">
    <source>
        <dbReference type="ARBA" id="ARBA00023125"/>
    </source>
</evidence>
<feature type="domain" description="HTH gntR-type" evidence="4">
    <location>
        <begin position="97"/>
        <end position="164"/>
    </location>
</feature>
<dbReference type="Gene3D" id="1.20.120.530">
    <property type="entry name" value="GntR ligand-binding domain-like"/>
    <property type="match status" value="1"/>
</dbReference>
<evidence type="ECO:0000313" key="5">
    <source>
        <dbReference type="EMBL" id="RSK36501.1"/>
    </source>
</evidence>
<dbReference type="InterPro" id="IPR036388">
    <property type="entry name" value="WH-like_DNA-bd_sf"/>
</dbReference>